<evidence type="ECO:0000259" key="2">
    <source>
        <dbReference type="Pfam" id="PF03107"/>
    </source>
</evidence>
<evidence type="ECO:0000313" key="4">
    <source>
        <dbReference type="Proteomes" id="UP000237000"/>
    </source>
</evidence>
<evidence type="ECO:0000256" key="1">
    <source>
        <dbReference type="ARBA" id="ARBA00022737"/>
    </source>
</evidence>
<name>A0A2P5F4D9_TREOI</name>
<dbReference type="FunCoup" id="A0A2P5F4D9">
    <property type="interactions" value="34"/>
</dbReference>
<sequence length="511" mass="59153">MLVVDDARDRGGTDECCFACHSPCILGVAYFSCTECKYFIHKSCAELPLKIRHALHIDHPLVLASRHTELITNSVNSGNLPIFHHCSTCQGKINPNGFFFLCCDHSCKRVRICVKCIFENPVINYEGHGQHRLCYVKKVPQILECNAYEGYCKLPATSVEICSTEYSMFRCVHCDFNLHLLCGPLPCTIKYKYHVHPLMLVDSVVENNSDEHYCDVCESQRDSRICVYYCQECKFVAHVYCLISEIIKALRGGNVELRTVEINDHRRKRVSSSTLKFCTIVNDLPKDEKGVFQTHFEMADFDRHSSTKLTRFTRDDFHRLIDWLNGYYCLKKQELEYPKSRMEFVTAEGYTIPKNLARILVLVLRKYGDISRQSDSTPEIKSIAFSFLCEVLNSMSTTKVTYITQYDLKEWYFYVNFARRRGFSVEFISEKLKDVVRAFLGLQAAAERSSEPDRFKRDLTRDILELQKELDDLKSESYSSFINWGEFTMECLDVSLKLIEEDHVAGNLLQL</sequence>
<dbReference type="SUPFAM" id="SSF57889">
    <property type="entry name" value="Cysteine-rich domain"/>
    <property type="match status" value="2"/>
</dbReference>
<evidence type="ECO:0000313" key="3">
    <source>
        <dbReference type="EMBL" id="PON92657.1"/>
    </source>
</evidence>
<gene>
    <name evidence="3" type="ORF">TorRG33x02_115170</name>
</gene>
<dbReference type="EMBL" id="JXTC01000063">
    <property type="protein sequence ID" value="PON92657.1"/>
    <property type="molecule type" value="Genomic_DNA"/>
</dbReference>
<comment type="caution">
    <text evidence="3">The sequence shown here is derived from an EMBL/GenBank/DDBJ whole genome shotgun (WGS) entry which is preliminary data.</text>
</comment>
<keyword evidence="1" id="KW-0677">Repeat</keyword>
<dbReference type="PANTHER" id="PTHR32410:SF216">
    <property type="entry name" value="PHORBOL-ESTER_DAG-TYPE DOMAIN-CONTAINING PROTEIN"/>
    <property type="match status" value="1"/>
</dbReference>
<dbReference type="AlphaFoldDB" id="A0A2P5F4D9"/>
<organism evidence="3 4">
    <name type="scientific">Trema orientale</name>
    <name type="common">Charcoal tree</name>
    <name type="synonym">Celtis orientalis</name>
    <dbReference type="NCBI Taxonomy" id="63057"/>
    <lineage>
        <taxon>Eukaryota</taxon>
        <taxon>Viridiplantae</taxon>
        <taxon>Streptophyta</taxon>
        <taxon>Embryophyta</taxon>
        <taxon>Tracheophyta</taxon>
        <taxon>Spermatophyta</taxon>
        <taxon>Magnoliopsida</taxon>
        <taxon>eudicotyledons</taxon>
        <taxon>Gunneridae</taxon>
        <taxon>Pentapetalae</taxon>
        <taxon>rosids</taxon>
        <taxon>fabids</taxon>
        <taxon>Rosales</taxon>
        <taxon>Cannabaceae</taxon>
        <taxon>Trema</taxon>
    </lineage>
</organism>
<dbReference type="Pfam" id="PF03107">
    <property type="entry name" value="C1_2"/>
    <property type="match status" value="1"/>
</dbReference>
<dbReference type="STRING" id="63057.A0A2P5F4D9"/>
<dbReference type="PANTHER" id="PTHR32410">
    <property type="entry name" value="CYSTEINE/HISTIDINE-RICH C1 DOMAIN FAMILY PROTEIN"/>
    <property type="match status" value="1"/>
</dbReference>
<keyword evidence="4" id="KW-1185">Reference proteome</keyword>
<proteinExistence type="predicted"/>
<dbReference type="InParanoid" id="A0A2P5F4D9"/>
<dbReference type="InterPro" id="IPR046349">
    <property type="entry name" value="C1-like_sf"/>
</dbReference>
<reference evidence="4" key="1">
    <citation type="submission" date="2016-06" db="EMBL/GenBank/DDBJ databases">
        <title>Parallel loss of symbiosis genes in relatives of nitrogen-fixing non-legume Parasponia.</title>
        <authorList>
            <person name="Van Velzen R."/>
            <person name="Holmer R."/>
            <person name="Bu F."/>
            <person name="Rutten L."/>
            <person name="Van Zeijl A."/>
            <person name="Liu W."/>
            <person name="Santuari L."/>
            <person name="Cao Q."/>
            <person name="Sharma T."/>
            <person name="Shen D."/>
            <person name="Roswanjaya Y."/>
            <person name="Wardhani T."/>
            <person name="Kalhor M.S."/>
            <person name="Jansen J."/>
            <person name="Van den Hoogen J."/>
            <person name="Gungor B."/>
            <person name="Hartog M."/>
            <person name="Hontelez J."/>
            <person name="Verver J."/>
            <person name="Yang W.-C."/>
            <person name="Schijlen E."/>
            <person name="Repin R."/>
            <person name="Schilthuizen M."/>
            <person name="Schranz E."/>
            <person name="Heidstra R."/>
            <person name="Miyata K."/>
            <person name="Fedorova E."/>
            <person name="Kohlen W."/>
            <person name="Bisseling T."/>
            <person name="Smit S."/>
            <person name="Geurts R."/>
        </authorList>
    </citation>
    <scope>NUCLEOTIDE SEQUENCE [LARGE SCALE GENOMIC DNA]</scope>
    <source>
        <strain evidence="4">cv. RG33-2</strain>
    </source>
</reference>
<dbReference type="OrthoDB" id="1180078at2759"/>
<dbReference type="InterPro" id="IPR053192">
    <property type="entry name" value="Vacuole_Formation_Reg"/>
</dbReference>
<feature type="domain" description="DC1" evidence="2">
    <location>
        <begin position="193"/>
        <end position="241"/>
    </location>
</feature>
<accession>A0A2P5F4D9</accession>
<dbReference type="Proteomes" id="UP000237000">
    <property type="component" value="Unassembled WGS sequence"/>
</dbReference>
<dbReference type="InterPro" id="IPR004146">
    <property type="entry name" value="DC1"/>
</dbReference>
<protein>
    <recommendedName>
        <fullName evidence="2">DC1 domain-containing protein</fullName>
    </recommendedName>
</protein>